<comment type="similarity">
    <text evidence="3">Belongs to the RTC5 family.</text>
</comment>
<keyword evidence="5" id="KW-0963">Cytoplasm</keyword>
<dbReference type="AlphaFoldDB" id="A0AAN6ZLG9"/>
<dbReference type="GO" id="GO:0005737">
    <property type="term" value="C:cytoplasm"/>
    <property type="evidence" value="ECO:0007669"/>
    <property type="project" value="UniProtKB-SubCell"/>
</dbReference>
<evidence type="ECO:0000259" key="7">
    <source>
        <dbReference type="PROSITE" id="PS51886"/>
    </source>
</evidence>
<feature type="compositionally biased region" description="Polar residues" evidence="6">
    <location>
        <begin position="396"/>
        <end position="413"/>
    </location>
</feature>
<dbReference type="GO" id="GO:0005634">
    <property type="term" value="C:nucleus"/>
    <property type="evidence" value="ECO:0007669"/>
    <property type="project" value="TreeGrafter"/>
</dbReference>
<accession>A0AAN6ZLG9</accession>
<dbReference type="GO" id="GO:0006979">
    <property type="term" value="P:response to oxidative stress"/>
    <property type="evidence" value="ECO:0007669"/>
    <property type="project" value="TreeGrafter"/>
</dbReference>
<evidence type="ECO:0000256" key="5">
    <source>
        <dbReference type="ARBA" id="ARBA00022490"/>
    </source>
</evidence>
<evidence type="ECO:0000256" key="6">
    <source>
        <dbReference type="SAM" id="MobiDB-lite"/>
    </source>
</evidence>
<evidence type="ECO:0000256" key="3">
    <source>
        <dbReference type="ARBA" id="ARBA00006731"/>
    </source>
</evidence>
<reference evidence="8" key="1">
    <citation type="journal article" date="2023" name="Mol. Phylogenet. Evol.">
        <title>Genome-scale phylogeny and comparative genomics of the fungal order Sordariales.</title>
        <authorList>
            <person name="Hensen N."/>
            <person name="Bonometti L."/>
            <person name="Westerberg I."/>
            <person name="Brannstrom I.O."/>
            <person name="Guillou S."/>
            <person name="Cros-Aarteil S."/>
            <person name="Calhoun S."/>
            <person name="Haridas S."/>
            <person name="Kuo A."/>
            <person name="Mondo S."/>
            <person name="Pangilinan J."/>
            <person name="Riley R."/>
            <person name="LaButti K."/>
            <person name="Andreopoulos B."/>
            <person name="Lipzen A."/>
            <person name="Chen C."/>
            <person name="Yan M."/>
            <person name="Daum C."/>
            <person name="Ng V."/>
            <person name="Clum A."/>
            <person name="Steindorff A."/>
            <person name="Ohm R.A."/>
            <person name="Martin F."/>
            <person name="Silar P."/>
            <person name="Natvig D.O."/>
            <person name="Lalanne C."/>
            <person name="Gautier V."/>
            <person name="Ament-Velasquez S.L."/>
            <person name="Kruys A."/>
            <person name="Hutchinson M.I."/>
            <person name="Powell A.J."/>
            <person name="Barry K."/>
            <person name="Miller A.N."/>
            <person name="Grigoriev I.V."/>
            <person name="Debuchy R."/>
            <person name="Gladieux P."/>
            <person name="Hiltunen Thoren M."/>
            <person name="Johannesson H."/>
        </authorList>
    </citation>
    <scope>NUCLEOTIDE SEQUENCE</scope>
    <source>
        <strain evidence="8">CBS 141.50</strain>
    </source>
</reference>
<dbReference type="SMART" id="SM00584">
    <property type="entry name" value="TLDc"/>
    <property type="match status" value="1"/>
</dbReference>
<feature type="region of interest" description="Disordered" evidence="6">
    <location>
        <begin position="396"/>
        <end position="425"/>
    </location>
</feature>
<feature type="region of interest" description="Disordered" evidence="6">
    <location>
        <begin position="141"/>
        <end position="179"/>
    </location>
</feature>
<dbReference type="PROSITE" id="PS51886">
    <property type="entry name" value="TLDC"/>
    <property type="match status" value="1"/>
</dbReference>
<organism evidence="8 9">
    <name type="scientific">Dichotomopilus funicola</name>
    <dbReference type="NCBI Taxonomy" id="1934379"/>
    <lineage>
        <taxon>Eukaryota</taxon>
        <taxon>Fungi</taxon>
        <taxon>Dikarya</taxon>
        <taxon>Ascomycota</taxon>
        <taxon>Pezizomycotina</taxon>
        <taxon>Sordariomycetes</taxon>
        <taxon>Sordariomycetidae</taxon>
        <taxon>Sordariales</taxon>
        <taxon>Chaetomiaceae</taxon>
        <taxon>Dichotomopilus</taxon>
    </lineage>
</organism>
<evidence type="ECO:0000256" key="4">
    <source>
        <dbReference type="ARBA" id="ARBA00015163"/>
    </source>
</evidence>
<comment type="caution">
    <text evidence="8">The sequence shown here is derived from an EMBL/GenBank/DDBJ whole genome shotgun (WGS) entry which is preliminary data.</text>
</comment>
<reference evidence="8" key="2">
    <citation type="submission" date="2023-05" db="EMBL/GenBank/DDBJ databases">
        <authorList>
            <consortium name="Lawrence Berkeley National Laboratory"/>
            <person name="Steindorff A."/>
            <person name="Hensen N."/>
            <person name="Bonometti L."/>
            <person name="Westerberg I."/>
            <person name="Brannstrom I.O."/>
            <person name="Guillou S."/>
            <person name="Cros-Aarteil S."/>
            <person name="Calhoun S."/>
            <person name="Haridas S."/>
            <person name="Kuo A."/>
            <person name="Mondo S."/>
            <person name="Pangilinan J."/>
            <person name="Riley R."/>
            <person name="Labutti K."/>
            <person name="Andreopoulos B."/>
            <person name="Lipzen A."/>
            <person name="Chen C."/>
            <person name="Yanf M."/>
            <person name="Daum C."/>
            <person name="Ng V."/>
            <person name="Clum A."/>
            <person name="Ohm R."/>
            <person name="Martin F."/>
            <person name="Silar P."/>
            <person name="Natvig D."/>
            <person name="Lalanne C."/>
            <person name="Gautier V."/>
            <person name="Ament-Velasquez S.L."/>
            <person name="Kruys A."/>
            <person name="Hutchinson M.I."/>
            <person name="Powell A.J."/>
            <person name="Barry K."/>
            <person name="Miller A.N."/>
            <person name="Grigoriev I.V."/>
            <person name="Debuchy R."/>
            <person name="Gladieux P."/>
            <person name="Thoren M.H."/>
            <person name="Johannesson H."/>
        </authorList>
    </citation>
    <scope>NUCLEOTIDE SEQUENCE</scope>
    <source>
        <strain evidence="8">CBS 141.50</strain>
    </source>
</reference>
<dbReference type="PANTHER" id="PTHR23354">
    <property type="entry name" value="NUCLEOLAR PROTEIN 7/ESTROGEN RECEPTOR COACTIVATOR-RELATED"/>
    <property type="match status" value="1"/>
</dbReference>
<dbReference type="InterPro" id="IPR006571">
    <property type="entry name" value="TLDc_dom"/>
</dbReference>
<dbReference type="PANTHER" id="PTHR23354:SF130">
    <property type="entry name" value="RESTRICTION OF TELOMERE CAPPING PROTEIN 5"/>
    <property type="match status" value="1"/>
</dbReference>
<name>A0AAN6ZLG9_9PEZI</name>
<dbReference type="RefSeq" id="XP_062636208.1">
    <property type="nucleotide sequence ID" value="XM_062784040.1"/>
</dbReference>
<comment type="subcellular location">
    <subcellularLocation>
        <location evidence="2">Cytoplasm</location>
    </subcellularLocation>
</comment>
<evidence type="ECO:0000256" key="1">
    <source>
        <dbReference type="ARBA" id="ARBA00002738"/>
    </source>
</evidence>
<comment type="function">
    <text evidence="1">May be involved in a process influencing telomere capping.</text>
</comment>
<proteinExistence type="inferred from homology"/>
<feature type="domain" description="TLDc" evidence="7">
    <location>
        <begin position="334"/>
        <end position="563"/>
    </location>
</feature>
<evidence type="ECO:0000313" key="8">
    <source>
        <dbReference type="EMBL" id="KAK4142837.1"/>
    </source>
</evidence>
<dbReference type="Proteomes" id="UP001302676">
    <property type="component" value="Unassembled WGS sequence"/>
</dbReference>
<protein>
    <recommendedName>
        <fullName evidence="4">Restriction of telomere capping protein 5</fullName>
    </recommendedName>
</protein>
<dbReference type="GeneID" id="87820653"/>
<dbReference type="EMBL" id="MU853592">
    <property type="protein sequence ID" value="KAK4142837.1"/>
    <property type="molecule type" value="Genomic_DNA"/>
</dbReference>
<sequence>MGQGLSNETTASLSHEELNKALAGKFAEECFTPIELYSLKDVFAGLAGQVGHLKPDTVAQFLELPEILDVSTVLFQIMSYIGAFPFLQDAPAILGLEQMVIVITILTGRYRKVLLGGSSDRLKLLFGGLAILDRHLSESKLARHPSSSTRQRRGGTTPGTGPISGSTVDEPKEDSNPGADFDEDGLVFSALEALGCLKPYGHMAPSITPDSMIPAGSMRKLVLLLLLIAPLGPQESLEAYSTRLSEDDLENLGYTADCVLETFLGSGEVPAVGLGRFRAVILTSMPYIFDGFTALFEHFLFSKNLEFHRHLGDPPTTANLAQQPVQPLFESTASIMNFGILSQLSFFITGTSLFRRLRLLYSGDEDGFSMGSFESRVFNWRAPTLLLVSGTRLSAETGRSQNGPASTFLSSIPAQRLPPGNKNESEREERLTYGVYLSQPWKHTYRECFGNEETVMFQLQPVHDVFHASTINKDYASFTKSSPSSLPGGVSFGCPPPQPIHAYRRSNIMPLGPVSLMVEDSFEYGVFTHNYTSQGGAFQASATRQFDFQDRFEVSSIEVWGLGDEEEAKRQTERWAWEAREAEARRRVNLGTGDIEADRALLEMAGLVGANRSGGSVA</sequence>
<keyword evidence="9" id="KW-1185">Reference proteome</keyword>
<dbReference type="Pfam" id="PF07534">
    <property type="entry name" value="TLD"/>
    <property type="match status" value="1"/>
</dbReference>
<gene>
    <name evidence="8" type="ORF">C8A04DRAFT_37886</name>
</gene>
<evidence type="ECO:0000256" key="2">
    <source>
        <dbReference type="ARBA" id="ARBA00004496"/>
    </source>
</evidence>
<evidence type="ECO:0000313" key="9">
    <source>
        <dbReference type="Proteomes" id="UP001302676"/>
    </source>
</evidence>